<gene>
    <name evidence="1" type="ORF">BPT24_297</name>
</gene>
<reference evidence="1 2" key="1">
    <citation type="submission" date="2016-07" db="EMBL/GenBank/DDBJ databases">
        <title>Characterization of three bacteriophages infecting bacteria isolated from shrimp culture pond water.</title>
        <authorList>
            <person name="Khoa H.V."/>
        </authorList>
    </citation>
    <scope>NUCLEOTIDE SEQUENCE [LARGE SCALE GENOMIC DNA]</scope>
</reference>
<dbReference type="EMBL" id="LC168164">
    <property type="protein sequence ID" value="BAV39415.1"/>
    <property type="molecule type" value="Genomic_DNA"/>
</dbReference>
<evidence type="ECO:0000313" key="1">
    <source>
        <dbReference type="EMBL" id="BAV39415.1"/>
    </source>
</evidence>
<accession>A0A1B4XX80</accession>
<keyword evidence="2" id="KW-1185">Reference proteome</keyword>
<sequence length="181" mass="21257">MLKKLALTIKYNTPESKSIGGFFVERKEHIDIVADAIESVDKFEYDYLLKDQIQVFDPKTEMPRNHKFDLSEDQMREVVKYCFERGVFVLPLFHNNSFQYYENGCITVQDFIDRHCVECYKYLVYEFDKKFFNIDIGEGKLFGDTNDSSNWETFSIKLPIGDYSLHGVTHISNTTIVILKT</sequence>
<evidence type="ECO:0000313" key="2">
    <source>
        <dbReference type="Proteomes" id="UP000224877"/>
    </source>
</evidence>
<name>A0A1B4XX80_9CAUD</name>
<proteinExistence type="predicted"/>
<organism evidence="1 2">
    <name type="scientific">Tenacibaculum phage pT24</name>
    <dbReference type="NCBI Taxonomy" id="1880590"/>
    <lineage>
        <taxon>Viruses</taxon>
        <taxon>Duplodnaviria</taxon>
        <taxon>Heunggongvirae</taxon>
        <taxon>Uroviricota</taxon>
        <taxon>Caudoviricetes</taxon>
        <taxon>Kungbxnavirus</taxon>
        <taxon>Kungbxnavirus pT24</taxon>
    </lineage>
</organism>
<protein>
    <submittedName>
        <fullName evidence="1">Uncharacterized protein</fullName>
    </submittedName>
</protein>
<dbReference type="Proteomes" id="UP000224877">
    <property type="component" value="Segment"/>
</dbReference>